<keyword evidence="1" id="KW-0472">Membrane</keyword>
<dbReference type="SUPFAM" id="SSF54184">
    <property type="entry name" value="Penicillin-binding protein 2x (pbp-2x), c-terminal domain"/>
    <property type="match status" value="1"/>
</dbReference>
<name>A0A1I0QK06_9BACT</name>
<dbReference type="RefSeq" id="WP_091901951.1">
    <property type="nucleotide sequence ID" value="NZ_FOIQ01000007.1"/>
</dbReference>
<dbReference type="InterPro" id="IPR005543">
    <property type="entry name" value="PASTA_dom"/>
</dbReference>
<keyword evidence="4" id="KW-1185">Reference proteome</keyword>
<feature type="domain" description="PASTA" evidence="2">
    <location>
        <begin position="112"/>
        <end position="182"/>
    </location>
</feature>
<evidence type="ECO:0000256" key="1">
    <source>
        <dbReference type="SAM" id="Phobius"/>
    </source>
</evidence>
<dbReference type="Gene3D" id="3.30.10.20">
    <property type="match status" value="1"/>
</dbReference>
<protein>
    <submittedName>
        <fullName evidence="3">PASTA domain-containing protein</fullName>
    </submittedName>
</protein>
<organism evidence="3 4">
    <name type="scientific">Prevotella aff. ruminicola Tc2-24</name>
    <dbReference type="NCBI Taxonomy" id="81582"/>
    <lineage>
        <taxon>Bacteria</taxon>
        <taxon>Pseudomonadati</taxon>
        <taxon>Bacteroidota</taxon>
        <taxon>Bacteroidia</taxon>
        <taxon>Bacteroidales</taxon>
        <taxon>Prevotellaceae</taxon>
        <taxon>Prevotella</taxon>
    </lineage>
</organism>
<dbReference type="EMBL" id="FOIQ01000007">
    <property type="protein sequence ID" value="SEW27360.1"/>
    <property type="molecule type" value="Genomic_DNA"/>
</dbReference>
<dbReference type="Proteomes" id="UP000199373">
    <property type="component" value="Unassembled WGS sequence"/>
</dbReference>
<keyword evidence="1" id="KW-0812">Transmembrane</keyword>
<feature type="domain" description="PASTA" evidence="2">
    <location>
        <begin position="43"/>
        <end position="110"/>
    </location>
</feature>
<proteinExistence type="predicted"/>
<dbReference type="Pfam" id="PF03793">
    <property type="entry name" value="PASTA"/>
    <property type="match status" value="1"/>
</dbReference>
<dbReference type="CDD" id="cd06577">
    <property type="entry name" value="PASTA_pknB"/>
    <property type="match status" value="1"/>
</dbReference>
<accession>A0A1I0QK06</accession>
<reference evidence="3 4" key="1">
    <citation type="submission" date="2016-10" db="EMBL/GenBank/DDBJ databases">
        <authorList>
            <person name="de Groot N.N."/>
        </authorList>
    </citation>
    <scope>NUCLEOTIDE SEQUENCE [LARGE SCALE GENOMIC DNA]</scope>
    <source>
        <strain evidence="3 4">TC2-24</strain>
    </source>
</reference>
<dbReference type="PROSITE" id="PS51178">
    <property type="entry name" value="PASTA"/>
    <property type="match status" value="2"/>
</dbReference>
<sequence>MKAKDFFGKFVSAYLWGNLLAMFLVIVALAIGVKYGLAWYTHHGEGIEVPKIEGMSYADARLMIDEMGLNIIVSDSGYNKRLAADCVLAQNPGPGMKVKTGHTIYVTVNSPSSPSFAIPDVVDNSSYREAEAKLTALGFKLLPPQYVSGEKDWVYGILCKGRRVSTGDHVSIEAPLTLMIGSGEYDSDEDVDYIEPEYRMMRGDDVDEFEEVR</sequence>
<evidence type="ECO:0000313" key="3">
    <source>
        <dbReference type="EMBL" id="SEW27360.1"/>
    </source>
</evidence>
<feature type="transmembrane region" description="Helical" evidence="1">
    <location>
        <begin position="13"/>
        <end position="33"/>
    </location>
</feature>
<gene>
    <name evidence="3" type="ORF">SAMN04487850_2486</name>
</gene>
<evidence type="ECO:0000313" key="4">
    <source>
        <dbReference type="Proteomes" id="UP000199373"/>
    </source>
</evidence>
<dbReference type="AlphaFoldDB" id="A0A1I0QK06"/>
<dbReference type="SMART" id="SM00740">
    <property type="entry name" value="PASTA"/>
    <property type="match status" value="2"/>
</dbReference>
<evidence type="ECO:0000259" key="2">
    <source>
        <dbReference type="PROSITE" id="PS51178"/>
    </source>
</evidence>
<keyword evidence="1" id="KW-1133">Transmembrane helix</keyword>